<dbReference type="AlphaFoldDB" id="A0A248JPD0"/>
<dbReference type="SMART" id="SM00267">
    <property type="entry name" value="GGDEF"/>
    <property type="match status" value="1"/>
</dbReference>
<organism evidence="5 6">
    <name type="scientific">Nitrospirillum viridazoti CBAmc</name>
    <dbReference type="NCBI Taxonomy" id="1441467"/>
    <lineage>
        <taxon>Bacteria</taxon>
        <taxon>Pseudomonadati</taxon>
        <taxon>Pseudomonadota</taxon>
        <taxon>Alphaproteobacteria</taxon>
        <taxon>Rhodospirillales</taxon>
        <taxon>Azospirillaceae</taxon>
        <taxon>Nitrospirillum</taxon>
        <taxon>Nitrospirillum viridazoti</taxon>
    </lineage>
</organism>
<feature type="domain" description="GGDEF" evidence="4">
    <location>
        <begin position="272"/>
        <end position="403"/>
    </location>
</feature>
<name>A0A248JPD0_9PROT</name>
<evidence type="ECO:0000313" key="6">
    <source>
        <dbReference type="Proteomes" id="UP000197153"/>
    </source>
</evidence>
<keyword evidence="3" id="KW-0472">Membrane</keyword>
<evidence type="ECO:0000256" key="1">
    <source>
        <dbReference type="ARBA" id="ARBA00012528"/>
    </source>
</evidence>
<dbReference type="NCBIfam" id="TIGR00254">
    <property type="entry name" value="GGDEF"/>
    <property type="match status" value="1"/>
</dbReference>
<feature type="transmembrane region" description="Helical" evidence="3">
    <location>
        <begin position="207"/>
        <end position="230"/>
    </location>
</feature>
<dbReference type="SUPFAM" id="SSF55073">
    <property type="entry name" value="Nucleotide cyclase"/>
    <property type="match status" value="1"/>
</dbReference>
<dbReference type="Gene3D" id="3.30.70.270">
    <property type="match status" value="1"/>
</dbReference>
<dbReference type="PROSITE" id="PS50887">
    <property type="entry name" value="GGDEF"/>
    <property type="match status" value="1"/>
</dbReference>
<dbReference type="GO" id="GO:0005886">
    <property type="term" value="C:plasma membrane"/>
    <property type="evidence" value="ECO:0007669"/>
    <property type="project" value="TreeGrafter"/>
</dbReference>
<dbReference type="Proteomes" id="UP000197153">
    <property type="component" value="Chromosome 1"/>
</dbReference>
<keyword evidence="3" id="KW-0812">Transmembrane</keyword>
<proteinExistence type="predicted"/>
<gene>
    <name evidence="5" type="ORF">Y958_06260</name>
</gene>
<dbReference type="InterPro" id="IPR043128">
    <property type="entry name" value="Rev_trsase/Diguanyl_cyclase"/>
</dbReference>
<feature type="transmembrane region" description="Helical" evidence="3">
    <location>
        <begin position="50"/>
        <end position="69"/>
    </location>
</feature>
<dbReference type="GO" id="GO:0052621">
    <property type="term" value="F:diguanylate cyclase activity"/>
    <property type="evidence" value="ECO:0007669"/>
    <property type="project" value="UniProtKB-EC"/>
</dbReference>
<dbReference type="Pfam" id="PF00990">
    <property type="entry name" value="GGDEF"/>
    <property type="match status" value="1"/>
</dbReference>
<dbReference type="PANTHER" id="PTHR45138:SF9">
    <property type="entry name" value="DIGUANYLATE CYCLASE DGCM-RELATED"/>
    <property type="match status" value="1"/>
</dbReference>
<evidence type="ECO:0000256" key="3">
    <source>
        <dbReference type="SAM" id="Phobius"/>
    </source>
</evidence>
<dbReference type="CDD" id="cd01949">
    <property type="entry name" value="GGDEF"/>
    <property type="match status" value="1"/>
</dbReference>
<evidence type="ECO:0000256" key="2">
    <source>
        <dbReference type="ARBA" id="ARBA00034247"/>
    </source>
</evidence>
<keyword evidence="3" id="KW-1133">Transmembrane helix</keyword>
<dbReference type="InterPro" id="IPR029787">
    <property type="entry name" value="Nucleotide_cyclase"/>
</dbReference>
<feature type="transmembrane region" description="Helical" evidence="3">
    <location>
        <begin position="137"/>
        <end position="156"/>
    </location>
</feature>
<dbReference type="InterPro" id="IPR000160">
    <property type="entry name" value="GGDEF_dom"/>
</dbReference>
<dbReference type="KEGG" id="nao:Y958_06260"/>
<dbReference type="FunFam" id="3.30.70.270:FF:000001">
    <property type="entry name" value="Diguanylate cyclase domain protein"/>
    <property type="match status" value="1"/>
</dbReference>
<evidence type="ECO:0000259" key="4">
    <source>
        <dbReference type="PROSITE" id="PS50887"/>
    </source>
</evidence>
<sequence length="423" mass="45553">MGNIRPLSVLRGGGSEMHVLTLLDVNILLHVIAAFCLFPVGRTLKAGRAVWFWVSSNLFNAAGLLIVLTPHANRPIPAFSLIGNLLLDWGTMLAYVGILSFLDRPRRTLWLLLPAAALSCAKIGLFLGVGLNLPINVILGCGCRLLLATGCAWLLLRHAERDLRIAAWTMAGFNLAWAAVLLTRMGWEALMVLPHGQVVIGDVRDSTTSIGLMLRAGVTFTLTLGYLWMVGQRLQARLIRLAEQDPLTGIANRRVLWEKGERLVARAQQRGGMLAVLMVDIDHFKAINDRWGHGVGDMVITRVAQTIAGVIRATDILGRVGGEEFAVALPDADAATVAAVAERVRQAVADLVVDPQTPLRCTVSVGRATLAPGVDWAALVHAADQALYRAKAGGRNRVEAHLWGEAGRDADAETPGLAAACWI</sequence>
<dbReference type="PANTHER" id="PTHR45138">
    <property type="entry name" value="REGULATORY COMPONENTS OF SENSORY TRANSDUCTION SYSTEM"/>
    <property type="match status" value="1"/>
</dbReference>
<comment type="catalytic activity">
    <reaction evidence="2">
        <text>2 GTP = 3',3'-c-di-GMP + 2 diphosphate</text>
        <dbReference type="Rhea" id="RHEA:24898"/>
        <dbReference type="ChEBI" id="CHEBI:33019"/>
        <dbReference type="ChEBI" id="CHEBI:37565"/>
        <dbReference type="ChEBI" id="CHEBI:58805"/>
        <dbReference type="EC" id="2.7.7.65"/>
    </reaction>
</comment>
<feature type="transmembrane region" description="Helical" evidence="3">
    <location>
        <begin position="20"/>
        <end position="38"/>
    </location>
</feature>
<reference evidence="5 6" key="1">
    <citation type="submission" date="2017-06" db="EMBL/GenBank/DDBJ databases">
        <title>Complete genome sequence of Nitrospirillum amazonense strain CBAmC, an endophytic nitrogen-fixing and plant growth-promoting bacterium, isolated from sugarcane.</title>
        <authorList>
            <person name="Schwab S."/>
            <person name="dos Santos Teixeira K.R."/>
            <person name="Simoes Araujo J.L."/>
            <person name="Soares Vidal M."/>
            <person name="Borges de Freitas H.R."/>
            <person name="Rivello Crivelaro A.L."/>
            <person name="Bueno de Camargo Nunes A."/>
            <person name="dos Santos C.M."/>
            <person name="Palmeira da Silva Rosa D."/>
            <person name="da Silva Padilha D."/>
            <person name="da Silva E."/>
            <person name="Araujo Terra L."/>
            <person name="Soares Mendes V."/>
            <person name="Farinelli L."/>
            <person name="Magalhaes Cruz L."/>
            <person name="Baldani J.I."/>
        </authorList>
    </citation>
    <scope>NUCLEOTIDE SEQUENCE [LARGE SCALE GENOMIC DNA]</scope>
    <source>
        <strain evidence="5 6">CBAmC</strain>
    </source>
</reference>
<feature type="transmembrane region" description="Helical" evidence="3">
    <location>
        <begin position="165"/>
        <end position="187"/>
    </location>
</feature>
<dbReference type="EMBL" id="CP022110">
    <property type="protein sequence ID" value="ASG20459.1"/>
    <property type="molecule type" value="Genomic_DNA"/>
</dbReference>
<feature type="transmembrane region" description="Helical" evidence="3">
    <location>
        <begin position="109"/>
        <end position="131"/>
    </location>
</feature>
<accession>A0A248JPD0</accession>
<evidence type="ECO:0000313" key="5">
    <source>
        <dbReference type="EMBL" id="ASG20459.1"/>
    </source>
</evidence>
<dbReference type="GO" id="GO:1902201">
    <property type="term" value="P:negative regulation of bacterial-type flagellum-dependent cell motility"/>
    <property type="evidence" value="ECO:0007669"/>
    <property type="project" value="TreeGrafter"/>
</dbReference>
<dbReference type="GO" id="GO:0043709">
    <property type="term" value="P:cell adhesion involved in single-species biofilm formation"/>
    <property type="evidence" value="ECO:0007669"/>
    <property type="project" value="TreeGrafter"/>
</dbReference>
<dbReference type="EC" id="2.7.7.65" evidence="1"/>
<dbReference type="InterPro" id="IPR050469">
    <property type="entry name" value="Diguanylate_Cyclase"/>
</dbReference>
<feature type="transmembrane region" description="Helical" evidence="3">
    <location>
        <begin position="81"/>
        <end position="102"/>
    </location>
</feature>
<keyword evidence="6" id="KW-1185">Reference proteome</keyword>
<protein>
    <recommendedName>
        <fullName evidence="1">diguanylate cyclase</fullName>
        <ecNumber evidence="1">2.7.7.65</ecNumber>
    </recommendedName>
</protein>